<protein>
    <submittedName>
        <fullName evidence="6">Transcriptional regulator, TraR/DksA family</fullName>
    </submittedName>
</protein>
<dbReference type="SUPFAM" id="SSF57716">
    <property type="entry name" value="Glucocorticoid receptor-like (DNA-binding domain)"/>
    <property type="match status" value="1"/>
</dbReference>
<dbReference type="InterPro" id="IPR020458">
    <property type="entry name" value="Znf_DskA_TraR_CS"/>
</dbReference>
<organism evidence="6 7">
    <name type="scientific">Williamsia sterculiae</name>
    <dbReference type="NCBI Taxonomy" id="1344003"/>
    <lineage>
        <taxon>Bacteria</taxon>
        <taxon>Bacillati</taxon>
        <taxon>Actinomycetota</taxon>
        <taxon>Actinomycetes</taxon>
        <taxon>Mycobacteriales</taxon>
        <taxon>Nocardiaceae</taxon>
        <taxon>Williamsia</taxon>
    </lineage>
</organism>
<dbReference type="PROSITE" id="PS51128">
    <property type="entry name" value="ZF_DKSA_2"/>
    <property type="match status" value="1"/>
</dbReference>
<dbReference type="STRING" id="1344003.SAMN05445060_3194"/>
<dbReference type="Pfam" id="PF01258">
    <property type="entry name" value="zf-dskA_traR"/>
    <property type="match status" value="1"/>
</dbReference>
<evidence type="ECO:0000256" key="2">
    <source>
        <dbReference type="ARBA" id="ARBA00022771"/>
    </source>
</evidence>
<evidence type="ECO:0000259" key="5">
    <source>
        <dbReference type="Pfam" id="PF01258"/>
    </source>
</evidence>
<evidence type="ECO:0000256" key="4">
    <source>
        <dbReference type="PROSITE-ProRule" id="PRU00510"/>
    </source>
</evidence>
<dbReference type="Proteomes" id="UP000186218">
    <property type="component" value="Unassembled WGS sequence"/>
</dbReference>
<dbReference type="RefSeq" id="WP_076481408.1">
    <property type="nucleotide sequence ID" value="NZ_FTNT01000010.1"/>
</dbReference>
<reference evidence="6 7" key="1">
    <citation type="submission" date="2017-01" db="EMBL/GenBank/DDBJ databases">
        <authorList>
            <person name="Mah S.A."/>
            <person name="Swanson W.J."/>
            <person name="Moy G.W."/>
            <person name="Vacquier V.D."/>
        </authorList>
    </citation>
    <scope>NUCLEOTIDE SEQUENCE [LARGE SCALE GENOMIC DNA]</scope>
    <source>
        <strain evidence="6 7">CPCC 203464</strain>
    </source>
</reference>
<dbReference type="GO" id="GO:0008270">
    <property type="term" value="F:zinc ion binding"/>
    <property type="evidence" value="ECO:0007669"/>
    <property type="project" value="UniProtKB-KW"/>
</dbReference>
<dbReference type="AlphaFoldDB" id="A0A1N7GWS6"/>
<evidence type="ECO:0000313" key="6">
    <source>
        <dbReference type="EMBL" id="SIS17047.1"/>
    </source>
</evidence>
<dbReference type="OrthoDB" id="1121111at2"/>
<evidence type="ECO:0000256" key="3">
    <source>
        <dbReference type="ARBA" id="ARBA00022833"/>
    </source>
</evidence>
<dbReference type="InterPro" id="IPR000962">
    <property type="entry name" value="Znf_DskA_TraR"/>
</dbReference>
<name>A0A1N7GWS6_9NOCA</name>
<accession>A0A1N7GWS6</accession>
<dbReference type="PANTHER" id="PTHR33823:SF2">
    <property type="entry name" value="RNA POLYMERASE-BINDING TRANSCRIPTION FACTOR DKSA"/>
    <property type="match status" value="1"/>
</dbReference>
<keyword evidence="7" id="KW-1185">Reference proteome</keyword>
<keyword evidence="2" id="KW-0863">Zinc-finger</keyword>
<evidence type="ECO:0000256" key="1">
    <source>
        <dbReference type="ARBA" id="ARBA00022723"/>
    </source>
</evidence>
<keyword evidence="1" id="KW-0479">Metal-binding</keyword>
<feature type="domain" description="Zinc finger DksA/TraR C4-type" evidence="5">
    <location>
        <begin position="87"/>
        <end position="119"/>
    </location>
</feature>
<evidence type="ECO:0000313" key="7">
    <source>
        <dbReference type="Proteomes" id="UP000186218"/>
    </source>
</evidence>
<keyword evidence="3" id="KW-0862">Zinc</keyword>
<dbReference type="InterPro" id="IPR037187">
    <property type="entry name" value="DnaK_N"/>
</dbReference>
<dbReference type="PANTHER" id="PTHR33823">
    <property type="entry name" value="RNA POLYMERASE-BINDING TRANSCRIPTION FACTOR DKSA-RELATED"/>
    <property type="match status" value="1"/>
</dbReference>
<dbReference type="Gene3D" id="1.20.120.910">
    <property type="entry name" value="DksA, coiled-coil domain"/>
    <property type="match status" value="1"/>
</dbReference>
<dbReference type="EMBL" id="FTNT01000010">
    <property type="protein sequence ID" value="SIS17047.1"/>
    <property type="molecule type" value="Genomic_DNA"/>
</dbReference>
<dbReference type="PROSITE" id="PS01102">
    <property type="entry name" value="ZF_DKSA_1"/>
    <property type="match status" value="1"/>
</dbReference>
<gene>
    <name evidence="6" type="ORF">SAMN05445060_3194</name>
</gene>
<dbReference type="SUPFAM" id="SSF109635">
    <property type="entry name" value="DnaK suppressor protein DksA, alpha-hairpin domain"/>
    <property type="match status" value="1"/>
</dbReference>
<proteinExistence type="predicted"/>
<feature type="zinc finger region" description="dksA C4-type" evidence="4">
    <location>
        <begin position="92"/>
        <end position="116"/>
    </location>
</feature>
<sequence length="126" mass="13807">MPLDRPDPDHARRALLDERVATSALRDSMSARLRSVVDAASEATADDEHDPEGSTLAFERGQLVAQIERSTERLSEIEAALTRLDTGAYGVCESCGDQIAPARLDALPATRLCIRCASARTSRRRW</sequence>